<dbReference type="AlphaFoldDB" id="A0A951PQ65"/>
<organism evidence="6 7">
    <name type="scientific">Symplocastrum torsivum CPER-KK1</name>
    <dbReference type="NCBI Taxonomy" id="450513"/>
    <lineage>
        <taxon>Bacteria</taxon>
        <taxon>Bacillati</taxon>
        <taxon>Cyanobacteriota</taxon>
        <taxon>Cyanophyceae</taxon>
        <taxon>Oscillatoriophycideae</taxon>
        <taxon>Oscillatoriales</taxon>
        <taxon>Microcoleaceae</taxon>
        <taxon>Symplocastrum</taxon>
    </lineage>
</organism>
<comment type="caution">
    <text evidence="6">The sequence shown here is derived from an EMBL/GenBank/DDBJ whole genome shotgun (WGS) entry which is preliminary data.</text>
</comment>
<dbReference type="GO" id="GO:0030288">
    <property type="term" value="C:outer membrane-bounded periplasmic space"/>
    <property type="evidence" value="ECO:0007669"/>
    <property type="project" value="TreeGrafter"/>
</dbReference>
<dbReference type="CDD" id="cd13542">
    <property type="entry name" value="PBP2_FutA1_ilke"/>
    <property type="match status" value="1"/>
</dbReference>
<evidence type="ECO:0000256" key="5">
    <source>
        <dbReference type="SAM" id="SignalP"/>
    </source>
</evidence>
<dbReference type="Pfam" id="PF13343">
    <property type="entry name" value="SBP_bac_6"/>
    <property type="match status" value="1"/>
</dbReference>
<dbReference type="GO" id="GO:0006826">
    <property type="term" value="P:iron ion transport"/>
    <property type="evidence" value="ECO:0007669"/>
    <property type="project" value="UniProtKB-KW"/>
</dbReference>
<name>A0A951PQ65_9CYAN</name>
<reference evidence="6" key="2">
    <citation type="journal article" date="2022" name="Microbiol. Resour. Announc.">
        <title>Metagenome Sequencing to Explore Phylogenomics of Terrestrial Cyanobacteria.</title>
        <authorList>
            <person name="Ward R.D."/>
            <person name="Stajich J.E."/>
            <person name="Johansen J.R."/>
            <person name="Huntemann M."/>
            <person name="Clum A."/>
            <person name="Foster B."/>
            <person name="Foster B."/>
            <person name="Roux S."/>
            <person name="Palaniappan K."/>
            <person name="Varghese N."/>
            <person name="Mukherjee S."/>
            <person name="Reddy T.B.K."/>
            <person name="Daum C."/>
            <person name="Copeland A."/>
            <person name="Chen I.A."/>
            <person name="Ivanova N.N."/>
            <person name="Kyrpides N.C."/>
            <person name="Shapiro N."/>
            <person name="Eloe-Fadrosh E.A."/>
            <person name="Pietrasiak N."/>
        </authorList>
    </citation>
    <scope>NUCLEOTIDE SEQUENCE</scope>
    <source>
        <strain evidence="6">CPER-KK1</strain>
    </source>
</reference>
<dbReference type="GO" id="GO:0046872">
    <property type="term" value="F:metal ion binding"/>
    <property type="evidence" value="ECO:0007669"/>
    <property type="project" value="UniProtKB-KW"/>
</dbReference>
<reference evidence="6" key="1">
    <citation type="submission" date="2021-05" db="EMBL/GenBank/DDBJ databases">
        <authorList>
            <person name="Pietrasiak N."/>
            <person name="Ward R."/>
            <person name="Stajich J.E."/>
            <person name="Kurbessoian T."/>
        </authorList>
    </citation>
    <scope>NUCLEOTIDE SEQUENCE</scope>
    <source>
        <strain evidence="6">CPER-KK1</strain>
    </source>
</reference>
<sequence length="349" mass="38060">MKITRRFLLATITALIAVVVGHFSHPSPVVAQQPVINLYSARHYDTDNALYESFTQKTGIKVNLVEAEADQLIERIKSEGANSPADVFITVDAGRLWRAKEEGILQPISSQVLNSAVPASLRDPDGSWYGLSKRARVIMYNKDRVNPSQLSTYEALTEPQWKGKILVRSSSNIYNQSLVGSMIESLGAQPTEQWARGMVANFARPPEGNDTAQIKAVADGVGDIAIANTYYLARLMKSDDAAEKAAAEKIGVFFPNQRDRGTHVNISGGGVVKTAPNKEGAIKFLEHLVSPEVQEMFAKGNNEYPVVEGVPVDPVIDAFGKFKSDATNAATFGKNNPEALQLMDRAGWK</sequence>
<accession>A0A951PQ65</accession>
<feature type="binding site" evidence="4">
    <location>
        <position position="43"/>
    </location>
    <ligand>
        <name>Fe cation</name>
        <dbReference type="ChEBI" id="CHEBI:24875"/>
    </ligand>
</feature>
<dbReference type="PANTHER" id="PTHR30006">
    <property type="entry name" value="THIAMINE-BINDING PERIPLASMIC PROTEIN-RELATED"/>
    <property type="match status" value="1"/>
</dbReference>
<keyword evidence="3 5" id="KW-0732">Signal</keyword>
<feature type="signal peptide" evidence="5">
    <location>
        <begin position="1"/>
        <end position="31"/>
    </location>
</feature>
<keyword evidence="4" id="KW-0408">Iron</keyword>
<dbReference type="Proteomes" id="UP000753908">
    <property type="component" value="Unassembled WGS sequence"/>
</dbReference>
<keyword evidence="2" id="KW-0410">Iron transport</keyword>
<feature type="chain" id="PRO_5038042170" evidence="5">
    <location>
        <begin position="32"/>
        <end position="349"/>
    </location>
</feature>
<feature type="binding site" evidence="4">
    <location>
        <position position="230"/>
    </location>
    <ligand>
        <name>Fe cation</name>
        <dbReference type="ChEBI" id="CHEBI:24875"/>
    </ligand>
</feature>
<evidence type="ECO:0000256" key="1">
    <source>
        <dbReference type="ARBA" id="ARBA00008520"/>
    </source>
</evidence>
<dbReference type="PANTHER" id="PTHR30006:SF15">
    <property type="entry name" value="IRON-UTILIZATION PERIPLASMIC PROTEIN"/>
    <property type="match status" value="1"/>
</dbReference>
<evidence type="ECO:0000313" key="7">
    <source>
        <dbReference type="Proteomes" id="UP000753908"/>
    </source>
</evidence>
<protein>
    <submittedName>
        <fullName evidence="6">Fe(3+) ABC transporter substrate-binding protein</fullName>
    </submittedName>
</protein>
<dbReference type="EMBL" id="JAHHIF010000031">
    <property type="protein sequence ID" value="MBW4546878.1"/>
    <property type="molecule type" value="Genomic_DNA"/>
</dbReference>
<keyword evidence="2" id="KW-0813">Transport</keyword>
<gene>
    <name evidence="6" type="ORF">KME25_20905</name>
</gene>
<proteinExistence type="inferred from homology"/>
<evidence type="ECO:0000313" key="6">
    <source>
        <dbReference type="EMBL" id="MBW4546878.1"/>
    </source>
</evidence>
<dbReference type="SUPFAM" id="SSF53850">
    <property type="entry name" value="Periplasmic binding protein-like II"/>
    <property type="match status" value="1"/>
</dbReference>
<feature type="binding site" evidence="4">
    <location>
        <position position="231"/>
    </location>
    <ligand>
        <name>Fe cation</name>
        <dbReference type="ChEBI" id="CHEBI:24875"/>
    </ligand>
</feature>
<comment type="similarity">
    <text evidence="1">Belongs to the bacterial solute-binding protein 1 family.</text>
</comment>
<evidence type="ECO:0000256" key="4">
    <source>
        <dbReference type="PIRSR" id="PIRSR002825-1"/>
    </source>
</evidence>
<keyword evidence="2" id="KW-0406">Ion transport</keyword>
<dbReference type="PIRSF" id="PIRSF002825">
    <property type="entry name" value="CfbpA"/>
    <property type="match status" value="1"/>
</dbReference>
<evidence type="ECO:0000256" key="3">
    <source>
        <dbReference type="ARBA" id="ARBA00022729"/>
    </source>
</evidence>
<keyword evidence="4" id="KW-0479">Metal-binding</keyword>
<evidence type="ECO:0000256" key="2">
    <source>
        <dbReference type="ARBA" id="ARBA00022496"/>
    </source>
</evidence>
<dbReference type="InterPro" id="IPR026045">
    <property type="entry name" value="Ferric-bd"/>
</dbReference>
<dbReference type="Gene3D" id="3.40.190.10">
    <property type="entry name" value="Periplasmic binding protein-like II"/>
    <property type="match status" value="2"/>
</dbReference>